<dbReference type="GO" id="GO:0016853">
    <property type="term" value="F:isomerase activity"/>
    <property type="evidence" value="ECO:0007669"/>
    <property type="project" value="UniProtKB-KW"/>
</dbReference>
<dbReference type="PANTHER" id="PTHR48101:SF1">
    <property type="entry name" value="METHYLMALONYL-COA MUTASE, LARGE SUBUNIT"/>
    <property type="match status" value="1"/>
</dbReference>
<comment type="cofactor">
    <cofactor evidence="1">
        <name>adenosylcob(III)alamin</name>
        <dbReference type="ChEBI" id="CHEBI:18408"/>
    </cofactor>
</comment>
<evidence type="ECO:0000256" key="5">
    <source>
        <dbReference type="ARBA" id="ARBA00023285"/>
    </source>
</evidence>
<dbReference type="Gene3D" id="3.40.50.280">
    <property type="entry name" value="Cobalamin-binding domain"/>
    <property type="match status" value="1"/>
</dbReference>
<dbReference type="InterPro" id="IPR006159">
    <property type="entry name" value="Acid_CoA_mut_C"/>
</dbReference>
<organism evidence="7">
    <name type="scientific">marine sediment metagenome</name>
    <dbReference type="NCBI Taxonomy" id="412755"/>
    <lineage>
        <taxon>unclassified sequences</taxon>
        <taxon>metagenomes</taxon>
        <taxon>ecological metagenomes</taxon>
    </lineage>
</organism>
<keyword evidence="3" id="KW-0479">Metal-binding</keyword>
<evidence type="ECO:0000256" key="3">
    <source>
        <dbReference type="ARBA" id="ARBA00022723"/>
    </source>
</evidence>
<keyword evidence="4" id="KW-0413">Isomerase</keyword>
<comment type="caution">
    <text evidence="7">The sequence shown here is derived from an EMBL/GenBank/DDBJ whole genome shotgun (WGS) entry which is preliminary data.</text>
</comment>
<dbReference type="PANTHER" id="PTHR48101">
    <property type="entry name" value="METHYLMALONYL-COA MUTASE, MITOCHONDRIAL-RELATED"/>
    <property type="match status" value="1"/>
</dbReference>
<keyword evidence="2" id="KW-0846">Cobalamin</keyword>
<feature type="domain" description="B12-binding" evidence="6">
    <location>
        <begin position="7"/>
        <end position="138"/>
    </location>
</feature>
<proteinExistence type="predicted"/>
<evidence type="ECO:0000256" key="1">
    <source>
        <dbReference type="ARBA" id="ARBA00001922"/>
    </source>
</evidence>
<accession>X1MYP9</accession>
<evidence type="ECO:0000313" key="7">
    <source>
        <dbReference type="EMBL" id="GAI11454.1"/>
    </source>
</evidence>
<dbReference type="PROSITE" id="PS51332">
    <property type="entry name" value="B12_BINDING"/>
    <property type="match status" value="1"/>
</dbReference>
<dbReference type="GO" id="GO:0046872">
    <property type="term" value="F:metal ion binding"/>
    <property type="evidence" value="ECO:0007669"/>
    <property type="project" value="UniProtKB-KW"/>
</dbReference>
<reference evidence="7" key="1">
    <citation type="journal article" date="2014" name="Front. Microbiol.">
        <title>High frequency of phylogenetically diverse reductive dehalogenase-homologous genes in deep subseafloor sedimentary metagenomes.</title>
        <authorList>
            <person name="Kawai M."/>
            <person name="Futagami T."/>
            <person name="Toyoda A."/>
            <person name="Takaki Y."/>
            <person name="Nishi S."/>
            <person name="Hori S."/>
            <person name="Arai W."/>
            <person name="Tsubouchi T."/>
            <person name="Morono Y."/>
            <person name="Uchiyama I."/>
            <person name="Ito T."/>
            <person name="Fujiyama A."/>
            <person name="Inagaki F."/>
            <person name="Takami H."/>
        </authorList>
    </citation>
    <scope>NUCLEOTIDE SEQUENCE</scope>
    <source>
        <strain evidence="7">Expedition CK06-06</strain>
    </source>
</reference>
<dbReference type="NCBIfam" id="TIGR00640">
    <property type="entry name" value="acid_CoA_mut_C"/>
    <property type="match status" value="1"/>
</dbReference>
<dbReference type="GO" id="GO:0031419">
    <property type="term" value="F:cobalamin binding"/>
    <property type="evidence" value="ECO:0007669"/>
    <property type="project" value="UniProtKB-KW"/>
</dbReference>
<dbReference type="InterPro" id="IPR006158">
    <property type="entry name" value="Cobalamin-bd"/>
</dbReference>
<name>X1MYP9_9ZZZZ</name>
<evidence type="ECO:0000259" key="6">
    <source>
        <dbReference type="PROSITE" id="PS51332"/>
    </source>
</evidence>
<gene>
    <name evidence="7" type="ORF">S06H3_12979</name>
</gene>
<dbReference type="SUPFAM" id="SSF52242">
    <property type="entry name" value="Cobalamin (vitamin B12)-binding domain"/>
    <property type="match status" value="1"/>
</dbReference>
<keyword evidence="5" id="KW-0170">Cobalt</keyword>
<evidence type="ECO:0000256" key="4">
    <source>
        <dbReference type="ARBA" id="ARBA00023235"/>
    </source>
</evidence>
<evidence type="ECO:0000256" key="2">
    <source>
        <dbReference type="ARBA" id="ARBA00022628"/>
    </source>
</evidence>
<sequence>MAQQRKKIKVLLAQFPLETHSRGMFTVAGQLRDAGMEVVLIGNELPERVIETAIQEDVDVIGISTYCGGELALGSDLLKAAEEKGIKDSTVFLMGGIFPPKDIPKLKEMGFSNTFLSATREEIVSCIEKAVAEKRGAS</sequence>
<dbReference type="InterPro" id="IPR036724">
    <property type="entry name" value="Cobalamin-bd_sf"/>
</dbReference>
<dbReference type="EMBL" id="BARV01006338">
    <property type="protein sequence ID" value="GAI11454.1"/>
    <property type="molecule type" value="Genomic_DNA"/>
</dbReference>
<dbReference type="Pfam" id="PF02310">
    <property type="entry name" value="B12-binding"/>
    <property type="match status" value="1"/>
</dbReference>
<dbReference type="AlphaFoldDB" id="X1MYP9"/>
<protein>
    <recommendedName>
        <fullName evidence="6">B12-binding domain-containing protein</fullName>
    </recommendedName>
</protein>